<accession>A0A6N4URK4</accession>
<proteinExistence type="predicted"/>
<dbReference type="AlphaFoldDB" id="A0A6N4URK4"/>
<dbReference type="Proteomes" id="UP000466906">
    <property type="component" value="Chromosome"/>
</dbReference>
<sequence length="119" mass="13054">MPTDARRIEGGPILHPIAHDALLLTLVCGKTGQVSTPSGRRELAELVNEFAAVRVSLDVNGNGPRLLVEDLESGEYVFLCPLELASFTQATPEDREDWLRVGNYRSERGQGARQPSEQP</sequence>
<gene>
    <name evidence="1" type="ORF">MALV_21440</name>
</gene>
<dbReference type="EMBL" id="AP022565">
    <property type="protein sequence ID" value="BBX27019.1"/>
    <property type="molecule type" value="Genomic_DNA"/>
</dbReference>
<dbReference type="KEGG" id="malv:MALV_21440"/>
<protein>
    <submittedName>
        <fullName evidence="1">Uncharacterized protein</fullName>
    </submittedName>
</protein>
<reference evidence="1 2" key="1">
    <citation type="journal article" date="2019" name="Emerg. Microbes Infect.">
        <title>Comprehensive subspecies identification of 175 nontuberculous mycobacteria species based on 7547 genomic profiles.</title>
        <authorList>
            <person name="Matsumoto Y."/>
            <person name="Kinjo T."/>
            <person name="Motooka D."/>
            <person name="Nabeya D."/>
            <person name="Jung N."/>
            <person name="Uechi K."/>
            <person name="Horii T."/>
            <person name="Iida T."/>
            <person name="Fujita J."/>
            <person name="Nakamura S."/>
        </authorList>
    </citation>
    <scope>NUCLEOTIDE SEQUENCE [LARGE SCALE GENOMIC DNA]</scope>
    <source>
        <strain evidence="1 2">JCM 12272</strain>
    </source>
</reference>
<evidence type="ECO:0000313" key="1">
    <source>
        <dbReference type="EMBL" id="BBX27019.1"/>
    </source>
</evidence>
<organism evidence="1 2">
    <name type="scientific">Mycolicibacterium alvei</name>
    <dbReference type="NCBI Taxonomy" id="67081"/>
    <lineage>
        <taxon>Bacteria</taxon>
        <taxon>Bacillati</taxon>
        <taxon>Actinomycetota</taxon>
        <taxon>Actinomycetes</taxon>
        <taxon>Mycobacteriales</taxon>
        <taxon>Mycobacteriaceae</taxon>
        <taxon>Mycolicibacterium</taxon>
    </lineage>
</organism>
<evidence type="ECO:0000313" key="2">
    <source>
        <dbReference type="Proteomes" id="UP000466906"/>
    </source>
</evidence>
<keyword evidence="2" id="KW-1185">Reference proteome</keyword>
<name>A0A6N4URK4_9MYCO</name>